<evidence type="ECO:0000259" key="2">
    <source>
        <dbReference type="Pfam" id="PF00156"/>
    </source>
</evidence>
<organism evidence="3 4">
    <name type="scientific">Acinetobacter tibetensis</name>
    <dbReference type="NCBI Taxonomy" id="2943497"/>
    <lineage>
        <taxon>Bacteria</taxon>
        <taxon>Pseudomonadati</taxon>
        <taxon>Pseudomonadota</taxon>
        <taxon>Gammaproteobacteria</taxon>
        <taxon>Moraxellales</taxon>
        <taxon>Moraxellaceae</taxon>
        <taxon>Acinetobacter</taxon>
    </lineage>
</organism>
<dbReference type="Gene3D" id="3.40.50.2020">
    <property type="match status" value="1"/>
</dbReference>
<accession>A0AAE9LRX8</accession>
<sequence>MPMFKPFLSSAQQWLHSVLPCQFCGLERGRHASLCQDCWNHLPWFKQSVQRQEIEVQVACHYAYPIDRVIQQFKYEQQLHFQILLTGLLKQLEYRQIQAIVPMPISTQRLAERGYNQSIILAQRLGQHLNIPVWQPIQRQHQHAQKGLSRLERLDQIEQQFKIAPTNRQRFRRVLMLDDVVTTGSSLKTLERALAELGCRKIEAVCIAAAQA</sequence>
<dbReference type="RefSeq" id="WP_252221334.1">
    <property type="nucleotide sequence ID" value="NZ_CP098732.1"/>
</dbReference>
<name>A0AAE9LRX8_9GAMM</name>
<evidence type="ECO:0000256" key="1">
    <source>
        <dbReference type="ARBA" id="ARBA00008007"/>
    </source>
</evidence>
<dbReference type="PANTHER" id="PTHR47505:SF1">
    <property type="entry name" value="DNA UTILIZATION PROTEIN YHGH"/>
    <property type="match status" value="1"/>
</dbReference>
<dbReference type="Proteomes" id="UP001056716">
    <property type="component" value="Chromosome"/>
</dbReference>
<protein>
    <submittedName>
        <fullName evidence="3">ComF family protein</fullName>
    </submittedName>
</protein>
<evidence type="ECO:0000313" key="4">
    <source>
        <dbReference type="Proteomes" id="UP001056716"/>
    </source>
</evidence>
<dbReference type="PANTHER" id="PTHR47505">
    <property type="entry name" value="DNA UTILIZATION PROTEIN YHGH"/>
    <property type="match status" value="1"/>
</dbReference>
<dbReference type="AlphaFoldDB" id="A0AAE9LRX8"/>
<keyword evidence="4" id="KW-1185">Reference proteome</keyword>
<proteinExistence type="inferred from homology"/>
<dbReference type="InterPro" id="IPR029057">
    <property type="entry name" value="PRTase-like"/>
</dbReference>
<dbReference type="InterPro" id="IPR051910">
    <property type="entry name" value="ComF/GntX_DNA_util-trans"/>
</dbReference>
<reference evidence="3" key="1">
    <citation type="submission" date="2022-06" db="EMBL/GenBank/DDBJ databases">
        <title>Isolation, identification and characterization of iprodione-degrading strains in Lhasa, Tibet.</title>
        <authorList>
            <person name="Pan H."/>
        </authorList>
    </citation>
    <scope>NUCLEOTIDE SEQUENCE</scope>
    <source>
        <strain evidence="3">Y-23</strain>
    </source>
</reference>
<dbReference type="Pfam" id="PF00156">
    <property type="entry name" value="Pribosyltran"/>
    <property type="match status" value="1"/>
</dbReference>
<feature type="domain" description="Phosphoribosyltransferase" evidence="2">
    <location>
        <begin position="119"/>
        <end position="210"/>
    </location>
</feature>
<gene>
    <name evidence="3" type="ORF">M5E07_01625</name>
</gene>
<dbReference type="CDD" id="cd06223">
    <property type="entry name" value="PRTases_typeI"/>
    <property type="match status" value="1"/>
</dbReference>
<dbReference type="KEGG" id="atz:M5E07_01625"/>
<dbReference type="InterPro" id="IPR000836">
    <property type="entry name" value="PRTase_dom"/>
</dbReference>
<dbReference type="SUPFAM" id="SSF53271">
    <property type="entry name" value="PRTase-like"/>
    <property type="match status" value="1"/>
</dbReference>
<dbReference type="EMBL" id="CP098732">
    <property type="protein sequence ID" value="USE83578.1"/>
    <property type="molecule type" value="Genomic_DNA"/>
</dbReference>
<evidence type="ECO:0000313" key="3">
    <source>
        <dbReference type="EMBL" id="USE83578.1"/>
    </source>
</evidence>
<comment type="similarity">
    <text evidence="1">Belongs to the ComF/GntX family.</text>
</comment>